<organism evidence="3 4">
    <name type="scientific">Alkalimonas delamerensis</name>
    <dbReference type="NCBI Taxonomy" id="265981"/>
    <lineage>
        <taxon>Bacteria</taxon>
        <taxon>Pseudomonadati</taxon>
        <taxon>Pseudomonadota</taxon>
        <taxon>Gammaproteobacteria</taxon>
        <taxon>Alkalimonas</taxon>
    </lineage>
</organism>
<dbReference type="InterPro" id="IPR011990">
    <property type="entry name" value="TPR-like_helical_dom_sf"/>
</dbReference>
<feature type="chain" id="PRO_5045762574" evidence="2">
    <location>
        <begin position="19"/>
        <end position="924"/>
    </location>
</feature>
<dbReference type="Pfam" id="PF14559">
    <property type="entry name" value="TPR_19"/>
    <property type="match status" value="5"/>
</dbReference>
<evidence type="ECO:0000313" key="4">
    <source>
        <dbReference type="Proteomes" id="UP001236258"/>
    </source>
</evidence>
<gene>
    <name evidence="3" type="ORF">Q3O59_00440</name>
</gene>
<dbReference type="PANTHER" id="PTHR12558">
    <property type="entry name" value="CELL DIVISION CYCLE 16,23,27"/>
    <property type="match status" value="1"/>
</dbReference>
<comment type="caution">
    <text evidence="3">The sequence shown here is derived from an EMBL/GenBank/DDBJ whole genome shotgun (WGS) entry which is preliminary data.</text>
</comment>
<dbReference type="EMBL" id="JAUZVY010000001">
    <property type="protein sequence ID" value="MDP4527494.1"/>
    <property type="molecule type" value="Genomic_DNA"/>
</dbReference>
<dbReference type="InterPro" id="IPR019734">
    <property type="entry name" value="TPR_rpt"/>
</dbReference>
<accession>A0ABT9GKJ3</accession>
<evidence type="ECO:0000256" key="1">
    <source>
        <dbReference type="PROSITE-ProRule" id="PRU00339"/>
    </source>
</evidence>
<dbReference type="Gene3D" id="1.25.40.10">
    <property type="entry name" value="Tetratricopeptide repeat domain"/>
    <property type="match status" value="5"/>
</dbReference>
<keyword evidence="4" id="KW-1185">Reference proteome</keyword>
<keyword evidence="1" id="KW-0802">TPR repeat</keyword>
<sequence>MKFALSAVLLLLSTLVHADKQYNFETALSLFQQQDYGSAFIHLRHVLHQEPDHLPAKLLLGDIFFQQGRFFEAIYVYEEALTEGADINLMLPSLLTSYQISRYFNAILRLENQGGMQPQHRFRWLLSAAAVHGRDGNFDLAAEKLTTAAAIPRQDQVQLLNAKAALHLQQQNFAEVESLLAMAMDMDPKRADSWRLKGDLLRQQDDFPAATKAYQQAWQQAPDDPVIMRSLSAAFIAMAKLEEAQKLLDTMQQQGMLDPYIRFSSAFLAAMLRQDATALTSLQSLHDDLAALPSSHFDDQSEQLFLRASAGYLLGNTEQALRDFESYLQLAPKDLTALGMAADIYRRHRPRAQTLRFLEQHPASVQRSPQLLALQIQLMQQLGRNEAADQLLTQARGQYPGHEALILLESQRIARQQGAASASDFLGRMASTASAPVLLQQALLLLEQQDLEAAAALGSELLNIEPSADNLSLLAAIRFKSGHWQDAEQLLSQLFAQQPDHFAGRLTQANLYFQQQDFQQAEALLKTMLQQQSRHLKAITLLAATELQLGKVDSAETRLHELLNRQYFRPAAELLSQHYLSQRQYEAALAIVQRALRQEFMAPDWLLLQAEIQTRLNQPNRANQTLGNLAKQPGLTADIWYQIGQRYLALNQPTEAKAVFRQLGATHPDVLLYQLELVKVLLQQDQLDTAQAYLTNLSQQFVHSPDILRLQASIAQRQGTLIDAAKLLEQAITLDPDYRRAWAELYELARDDALAAQFSSLAQRQLNKAADNFWLRRLYAEHAMNHADHSTAASLYQQLLEQGHYQQDPALLNNLAIAILAERPDQARGFAQQAVSITPMHPGRLTTYASTLIESKEYETALPLLRRAHSLDSGNVEVLYLTAVCLLGLERQEEAIRLLRQLSANDDHPGLADRAQKRLSALTQ</sequence>
<keyword evidence="2" id="KW-0732">Signal</keyword>
<evidence type="ECO:0000256" key="2">
    <source>
        <dbReference type="SAM" id="SignalP"/>
    </source>
</evidence>
<dbReference type="Pfam" id="PF13432">
    <property type="entry name" value="TPR_16"/>
    <property type="match status" value="1"/>
</dbReference>
<name>A0ABT9GKJ3_9GAMM</name>
<dbReference type="PANTHER" id="PTHR12558:SF44">
    <property type="entry name" value="TETRATRICOPEPTIDE REPEAT-CONTAINING PROTEIN"/>
    <property type="match status" value="1"/>
</dbReference>
<dbReference type="RefSeq" id="WP_305943734.1">
    <property type="nucleotide sequence ID" value="NZ_JAUZVY010000001.1"/>
</dbReference>
<dbReference type="PROSITE" id="PS50005">
    <property type="entry name" value="TPR"/>
    <property type="match status" value="3"/>
</dbReference>
<feature type="repeat" description="TPR" evidence="1">
    <location>
        <begin position="301"/>
        <end position="334"/>
    </location>
</feature>
<protein>
    <submittedName>
        <fullName evidence="3">Tetratricopeptide repeat protein</fullName>
    </submittedName>
</protein>
<dbReference type="Proteomes" id="UP001236258">
    <property type="component" value="Unassembled WGS sequence"/>
</dbReference>
<dbReference type="SUPFAM" id="SSF48452">
    <property type="entry name" value="TPR-like"/>
    <property type="match status" value="4"/>
</dbReference>
<proteinExistence type="predicted"/>
<feature type="signal peptide" evidence="2">
    <location>
        <begin position="1"/>
        <end position="18"/>
    </location>
</feature>
<feature type="repeat" description="TPR" evidence="1">
    <location>
        <begin position="637"/>
        <end position="670"/>
    </location>
</feature>
<dbReference type="SMART" id="SM00028">
    <property type="entry name" value="TPR"/>
    <property type="match status" value="12"/>
</dbReference>
<reference evidence="3 4" key="1">
    <citation type="submission" date="2023-08" db="EMBL/GenBank/DDBJ databases">
        <authorList>
            <person name="Joshi A."/>
            <person name="Thite S."/>
        </authorList>
    </citation>
    <scope>NUCLEOTIDE SEQUENCE [LARGE SCALE GENOMIC DNA]</scope>
    <source>
        <strain evidence="3 4">1E1</strain>
    </source>
</reference>
<feature type="repeat" description="TPR" evidence="1">
    <location>
        <begin position="191"/>
        <end position="224"/>
    </location>
</feature>
<evidence type="ECO:0000313" key="3">
    <source>
        <dbReference type="EMBL" id="MDP4527494.1"/>
    </source>
</evidence>